<evidence type="ECO:0000259" key="9">
    <source>
        <dbReference type="Pfam" id="PF21467"/>
    </source>
</evidence>
<sequence>MMVHFSRLLRLALSIACFASLASAAEPKPDGQPHSFTFGGPNGEQFLLDGQPFQIRAGEIHPQRVPREYWRHRIQCAKAMGLNTISLYTFWNGFEQPDGSFDFKTGNRDIAEFIRICAEEEMWVFIRPGPYVCGEWDLGGLPPYLLKDPDAKLRTMEDANFMHHQERYLRAIAPIFEPLLLKHGGPILLTQLENEYGSYDRKHESAYMQWLKDFWTEQGFGPFSTADGTTEEHLRGVALPGVATGLDPLNSDKGLATAKRINPGVPVFSSESYPGWLRRWGEGNWAPSKRIKRELPWLLKNNHSFSIFVFHGGTNFGFTAGGNGKANKGADHYMPGITSYDFGAPVGEQGVLTPEYYEYREFIMKYIDNDELPPAPAPIPTMEIAPFTLEYVAPVKTLSHPSLKGSFETPPYFESFDQNQGMAIYRAKIPAGEAAELTYTFFHDYGHVFVDGELVRTVDRRDEYKDDQKRMMIPTRSQESTLEIWVEAMGHINFSITMESDRKGLYGPVLLDGKPITGWEVTPIPLDVTTVSKAKASPNDNMPGGIFRAEFKLDQVADTFIDMSKFTKGTLYVNGVNLGRYWNIGPQLRLYCPASVLRKANNTVTVVELVQSNADQIRGCTERNYEFINEKTKNTNNVW</sequence>
<dbReference type="SUPFAM" id="SSF51445">
    <property type="entry name" value="(Trans)glycosidases"/>
    <property type="match status" value="1"/>
</dbReference>
<dbReference type="PROSITE" id="PS01182">
    <property type="entry name" value="GLYCOSYL_HYDROL_F35"/>
    <property type="match status" value="1"/>
</dbReference>
<evidence type="ECO:0000256" key="2">
    <source>
        <dbReference type="ARBA" id="ARBA00022801"/>
    </source>
</evidence>
<name>A0ABZ0RIS1_9BACT</name>
<evidence type="ECO:0000256" key="6">
    <source>
        <dbReference type="SAM" id="SignalP"/>
    </source>
</evidence>
<evidence type="ECO:0000313" key="10">
    <source>
        <dbReference type="EMBL" id="WPJ95154.1"/>
    </source>
</evidence>
<evidence type="ECO:0000259" key="7">
    <source>
        <dbReference type="Pfam" id="PF01301"/>
    </source>
</evidence>
<dbReference type="InterPro" id="IPR017853">
    <property type="entry name" value="GH"/>
</dbReference>
<feature type="chain" id="PRO_5045898768" description="Beta-galactosidase" evidence="6">
    <location>
        <begin position="25"/>
        <end position="639"/>
    </location>
</feature>
<evidence type="ECO:0000256" key="1">
    <source>
        <dbReference type="ARBA" id="ARBA00009809"/>
    </source>
</evidence>
<feature type="domain" description="Glycoside hydrolase 35 catalytic" evidence="7">
    <location>
        <begin position="45"/>
        <end position="365"/>
    </location>
</feature>
<feature type="domain" description="Beta-galactosidase galactose-binding" evidence="9">
    <location>
        <begin position="547"/>
        <end position="602"/>
    </location>
</feature>
<dbReference type="Pfam" id="PF21467">
    <property type="entry name" value="BetaGal_gal-bd"/>
    <property type="match status" value="1"/>
</dbReference>
<dbReference type="InterPro" id="IPR008979">
    <property type="entry name" value="Galactose-bd-like_sf"/>
</dbReference>
<gene>
    <name evidence="10" type="ORF">SH580_17165</name>
</gene>
<dbReference type="PANTHER" id="PTHR23421">
    <property type="entry name" value="BETA-GALACTOSIDASE RELATED"/>
    <property type="match status" value="1"/>
</dbReference>
<accession>A0ABZ0RIS1</accession>
<reference evidence="10 11" key="1">
    <citation type="submission" date="2023-11" db="EMBL/GenBank/DDBJ databases">
        <title>Coraliomargarita sp. nov., isolated from marine algae.</title>
        <authorList>
            <person name="Lee J.K."/>
            <person name="Baek J.H."/>
            <person name="Kim J.M."/>
            <person name="Choi D.G."/>
            <person name="Jeon C.O."/>
        </authorList>
    </citation>
    <scope>NUCLEOTIDE SEQUENCE [LARGE SCALE GENOMIC DNA]</scope>
    <source>
        <strain evidence="10 11">J2-16</strain>
    </source>
</reference>
<dbReference type="PRINTS" id="PR00742">
    <property type="entry name" value="GLHYDRLASE35"/>
</dbReference>
<evidence type="ECO:0000256" key="5">
    <source>
        <dbReference type="RuleBase" id="RU003679"/>
    </source>
</evidence>
<dbReference type="Gene3D" id="3.20.20.80">
    <property type="entry name" value="Glycosidases"/>
    <property type="match status" value="1"/>
</dbReference>
<keyword evidence="3 4" id="KW-0326">Glycosidase</keyword>
<protein>
    <recommendedName>
        <fullName evidence="4">Beta-galactosidase</fullName>
        <ecNumber evidence="4">3.2.1.23</ecNumber>
    </recommendedName>
</protein>
<dbReference type="EC" id="3.2.1.23" evidence="4"/>
<dbReference type="InterPro" id="IPR001944">
    <property type="entry name" value="Glycoside_Hdrlase_35"/>
</dbReference>
<organism evidence="10 11">
    <name type="scientific">Coraliomargarita algicola</name>
    <dbReference type="NCBI Taxonomy" id="3092156"/>
    <lineage>
        <taxon>Bacteria</taxon>
        <taxon>Pseudomonadati</taxon>
        <taxon>Verrucomicrobiota</taxon>
        <taxon>Opitutia</taxon>
        <taxon>Puniceicoccales</taxon>
        <taxon>Coraliomargaritaceae</taxon>
        <taxon>Coraliomargarita</taxon>
    </lineage>
</organism>
<keyword evidence="6" id="KW-0732">Signal</keyword>
<dbReference type="InterPro" id="IPR026283">
    <property type="entry name" value="B-gal_1-like"/>
</dbReference>
<dbReference type="Pfam" id="PF01301">
    <property type="entry name" value="Glyco_hydro_35"/>
    <property type="match status" value="1"/>
</dbReference>
<keyword evidence="2 4" id="KW-0378">Hydrolase</keyword>
<dbReference type="InterPro" id="IPR048912">
    <property type="entry name" value="BetaGal1-like_ABD1"/>
</dbReference>
<dbReference type="InterPro" id="IPR031330">
    <property type="entry name" value="Gly_Hdrlase_35_cat"/>
</dbReference>
<keyword evidence="11" id="KW-1185">Reference proteome</keyword>
<dbReference type="PIRSF" id="PIRSF006336">
    <property type="entry name" value="B-gal"/>
    <property type="match status" value="1"/>
</dbReference>
<dbReference type="Pfam" id="PF21317">
    <property type="entry name" value="BetaGal_ABD_1"/>
    <property type="match status" value="1"/>
</dbReference>
<dbReference type="Gene3D" id="2.60.120.260">
    <property type="entry name" value="Galactose-binding domain-like"/>
    <property type="match status" value="2"/>
</dbReference>
<dbReference type="InterPro" id="IPR019801">
    <property type="entry name" value="Glyco_hydro_35_CS"/>
</dbReference>
<dbReference type="GO" id="GO:0004565">
    <property type="term" value="F:beta-galactosidase activity"/>
    <property type="evidence" value="ECO:0007669"/>
    <property type="project" value="UniProtKB-EC"/>
</dbReference>
<evidence type="ECO:0000256" key="3">
    <source>
        <dbReference type="ARBA" id="ARBA00023295"/>
    </source>
</evidence>
<dbReference type="InterPro" id="IPR048913">
    <property type="entry name" value="BetaGal_gal-bd"/>
</dbReference>
<dbReference type="SUPFAM" id="SSF49785">
    <property type="entry name" value="Galactose-binding domain-like"/>
    <property type="match status" value="1"/>
</dbReference>
<evidence type="ECO:0000259" key="8">
    <source>
        <dbReference type="Pfam" id="PF21317"/>
    </source>
</evidence>
<proteinExistence type="inferred from homology"/>
<feature type="domain" description="Beta-galactosidase 1-like first all-beta" evidence="8">
    <location>
        <begin position="411"/>
        <end position="524"/>
    </location>
</feature>
<evidence type="ECO:0000313" key="11">
    <source>
        <dbReference type="Proteomes" id="UP001324993"/>
    </source>
</evidence>
<feature type="signal peptide" evidence="6">
    <location>
        <begin position="1"/>
        <end position="24"/>
    </location>
</feature>
<dbReference type="Proteomes" id="UP001324993">
    <property type="component" value="Chromosome"/>
</dbReference>
<dbReference type="EMBL" id="CP138858">
    <property type="protein sequence ID" value="WPJ95154.1"/>
    <property type="molecule type" value="Genomic_DNA"/>
</dbReference>
<comment type="catalytic activity">
    <reaction evidence="4">
        <text>Hydrolysis of terminal non-reducing beta-D-galactose residues in beta-D-galactosides.</text>
        <dbReference type="EC" id="3.2.1.23"/>
    </reaction>
</comment>
<evidence type="ECO:0000256" key="4">
    <source>
        <dbReference type="RuleBase" id="RU000675"/>
    </source>
</evidence>
<dbReference type="RefSeq" id="WP_319832047.1">
    <property type="nucleotide sequence ID" value="NZ_CP138858.1"/>
</dbReference>
<comment type="similarity">
    <text evidence="1 5">Belongs to the glycosyl hydrolase 35 family.</text>
</comment>